<dbReference type="Proteomes" id="UP000245048">
    <property type="component" value="Unassembled WGS sequence"/>
</dbReference>
<name>A0A2U1V239_9PROT</name>
<keyword evidence="3" id="KW-1185">Reference proteome</keyword>
<gene>
    <name evidence="2" type="ORF">CR165_15025</name>
</gene>
<evidence type="ECO:0000313" key="2">
    <source>
        <dbReference type="EMBL" id="PWC27931.1"/>
    </source>
</evidence>
<dbReference type="NCBIfam" id="TIGR01841">
    <property type="entry name" value="phasin"/>
    <property type="match status" value="1"/>
</dbReference>
<organism evidence="2 3">
    <name type="scientific">Teichococcus aestuarii</name>
    <dbReference type="NCBI Taxonomy" id="568898"/>
    <lineage>
        <taxon>Bacteria</taxon>
        <taxon>Pseudomonadati</taxon>
        <taxon>Pseudomonadota</taxon>
        <taxon>Alphaproteobacteria</taxon>
        <taxon>Acetobacterales</taxon>
        <taxon>Roseomonadaceae</taxon>
        <taxon>Roseomonas</taxon>
    </lineage>
</organism>
<evidence type="ECO:0000259" key="1">
    <source>
        <dbReference type="Pfam" id="PF09361"/>
    </source>
</evidence>
<dbReference type="AlphaFoldDB" id="A0A2U1V239"/>
<sequence length="144" mass="15697">MSDRPTPPPEMDIMRMLSDFRLPVMPDVEALAAAQRRNFEALSAANKVALEGAQAVARRHMEILQSSMAEMTQAMQGLSGEADPQAKAARQAEMVKATYGRAVSNMQEIADLIQKSNAEALSLLNRRFAEAMDEVKSLMAKSSG</sequence>
<dbReference type="EMBL" id="PDOA01000010">
    <property type="protein sequence ID" value="PWC27931.1"/>
    <property type="molecule type" value="Genomic_DNA"/>
</dbReference>
<protein>
    <submittedName>
        <fullName evidence="2">Phasin</fullName>
    </submittedName>
</protein>
<feature type="domain" description="Phasin" evidence="1">
    <location>
        <begin position="29"/>
        <end position="127"/>
    </location>
</feature>
<evidence type="ECO:0000313" key="3">
    <source>
        <dbReference type="Proteomes" id="UP000245048"/>
    </source>
</evidence>
<proteinExistence type="predicted"/>
<comment type="caution">
    <text evidence="2">The sequence shown here is derived from an EMBL/GenBank/DDBJ whole genome shotgun (WGS) entry which is preliminary data.</text>
</comment>
<dbReference type="Pfam" id="PF09361">
    <property type="entry name" value="Phasin_2"/>
    <property type="match status" value="1"/>
</dbReference>
<accession>A0A2U1V239</accession>
<dbReference type="RefSeq" id="WP_109517818.1">
    <property type="nucleotide sequence ID" value="NZ_JBHSCH010000002.1"/>
</dbReference>
<dbReference type="OrthoDB" id="9812006at2"/>
<dbReference type="InterPro" id="IPR010127">
    <property type="entry name" value="Phasin_subfam-1"/>
</dbReference>
<reference evidence="3" key="1">
    <citation type="submission" date="2017-10" db="EMBL/GenBank/DDBJ databases">
        <authorList>
            <person name="Toshchakov S.V."/>
            <person name="Goeva M.A."/>
        </authorList>
    </citation>
    <scope>NUCLEOTIDE SEQUENCE [LARGE SCALE GENOMIC DNA]</scope>
    <source>
        <strain evidence="3">JR1/69-1-13</strain>
    </source>
</reference>
<dbReference type="InterPro" id="IPR018968">
    <property type="entry name" value="Phasin"/>
</dbReference>